<evidence type="ECO:0000313" key="1">
    <source>
        <dbReference type="EMBL" id="MBA5778464.1"/>
    </source>
</evidence>
<dbReference type="RefSeq" id="WP_182166745.1">
    <property type="nucleotide sequence ID" value="NZ_JACFXV010000063.1"/>
</dbReference>
<protein>
    <submittedName>
        <fullName evidence="1">Uncharacterized protein</fullName>
    </submittedName>
</protein>
<keyword evidence="2" id="KW-1185">Reference proteome</keyword>
<proteinExistence type="predicted"/>
<name>A0A839AHQ6_9HYPH</name>
<comment type="caution">
    <text evidence="1">The sequence shown here is derived from an EMBL/GenBank/DDBJ whole genome shotgun (WGS) entry which is preliminary data.</text>
</comment>
<accession>A0A839AHQ6</accession>
<sequence>MANFEARGLPPCRITRIPVDLIPLFRHDVRNRFSRTFDPMALRHDDIAGFSATALFAAAMTCANDPRETTLKTTTTKTTA</sequence>
<evidence type="ECO:0000313" key="2">
    <source>
        <dbReference type="Proteomes" id="UP000541109"/>
    </source>
</evidence>
<reference evidence="1 2" key="1">
    <citation type="submission" date="2020-07" db="EMBL/GenBank/DDBJ databases">
        <title>Stappia sp., F7233, whole genome shotgun sequencing project.</title>
        <authorList>
            <person name="Jiang S."/>
            <person name="Liu Z.W."/>
            <person name="Du Z.J."/>
        </authorList>
    </citation>
    <scope>NUCLEOTIDE SEQUENCE [LARGE SCALE GENOMIC DNA]</scope>
    <source>
        <strain evidence="1 2">F7233</strain>
    </source>
</reference>
<dbReference type="Proteomes" id="UP000541109">
    <property type="component" value="Unassembled WGS sequence"/>
</dbReference>
<dbReference type="EMBL" id="JACFXV010000063">
    <property type="protein sequence ID" value="MBA5778464.1"/>
    <property type="molecule type" value="Genomic_DNA"/>
</dbReference>
<gene>
    <name evidence="1" type="ORF">H2509_15140</name>
</gene>
<dbReference type="AlphaFoldDB" id="A0A839AHQ6"/>
<organism evidence="1 2">
    <name type="scientific">Stappia albiluteola</name>
    <dbReference type="NCBI Taxonomy" id="2758565"/>
    <lineage>
        <taxon>Bacteria</taxon>
        <taxon>Pseudomonadati</taxon>
        <taxon>Pseudomonadota</taxon>
        <taxon>Alphaproteobacteria</taxon>
        <taxon>Hyphomicrobiales</taxon>
        <taxon>Stappiaceae</taxon>
        <taxon>Stappia</taxon>
    </lineage>
</organism>